<name>X1B3Z9_9ZZZZ</name>
<dbReference type="Gene3D" id="3.60.21.10">
    <property type="match status" value="1"/>
</dbReference>
<evidence type="ECO:0000259" key="1">
    <source>
        <dbReference type="Pfam" id="PF00149"/>
    </source>
</evidence>
<protein>
    <recommendedName>
        <fullName evidence="1">Calcineurin-like phosphoesterase domain-containing protein</fullName>
    </recommendedName>
</protein>
<dbReference type="GO" id="GO:0016787">
    <property type="term" value="F:hydrolase activity"/>
    <property type="evidence" value="ECO:0007669"/>
    <property type="project" value="InterPro"/>
</dbReference>
<dbReference type="InterPro" id="IPR004843">
    <property type="entry name" value="Calcineurin-like_PHP"/>
</dbReference>
<evidence type="ECO:0000313" key="2">
    <source>
        <dbReference type="EMBL" id="GAG76017.1"/>
    </source>
</evidence>
<accession>X1B3Z9</accession>
<organism evidence="2">
    <name type="scientific">marine sediment metagenome</name>
    <dbReference type="NCBI Taxonomy" id="412755"/>
    <lineage>
        <taxon>unclassified sequences</taxon>
        <taxon>metagenomes</taxon>
        <taxon>ecological metagenomes</taxon>
    </lineage>
</organism>
<sequence>MWFWVGDIFERKQAGLKSIHKEHPLIFQELKKPTEIYIPGNHDEIMRAFYAMFHVITLPDGRKVLIAHGHANDPFMRGFLARYGVWALGIAEVIVPWIDNPDLYPSWTKGKTKSKIERMVQAYAKSMIGKYDVVVHGHDHKLK</sequence>
<dbReference type="AlphaFoldDB" id="X1B3Z9"/>
<comment type="caution">
    <text evidence="2">The sequence shown here is derived from an EMBL/GenBank/DDBJ whole genome shotgun (WGS) entry which is preliminary data.</text>
</comment>
<dbReference type="EMBL" id="BART01013315">
    <property type="protein sequence ID" value="GAG76017.1"/>
    <property type="molecule type" value="Genomic_DNA"/>
</dbReference>
<feature type="domain" description="Calcineurin-like phosphoesterase" evidence="1">
    <location>
        <begin position="3"/>
        <end position="141"/>
    </location>
</feature>
<proteinExistence type="predicted"/>
<dbReference type="InterPro" id="IPR029052">
    <property type="entry name" value="Metallo-depent_PP-like"/>
</dbReference>
<dbReference type="Pfam" id="PF00149">
    <property type="entry name" value="Metallophos"/>
    <property type="match status" value="1"/>
</dbReference>
<gene>
    <name evidence="2" type="ORF">S01H4_27297</name>
</gene>
<dbReference type="SUPFAM" id="SSF56300">
    <property type="entry name" value="Metallo-dependent phosphatases"/>
    <property type="match status" value="1"/>
</dbReference>
<feature type="non-terminal residue" evidence="2">
    <location>
        <position position="143"/>
    </location>
</feature>
<reference evidence="2" key="1">
    <citation type="journal article" date="2014" name="Front. Microbiol.">
        <title>High frequency of phylogenetically diverse reductive dehalogenase-homologous genes in deep subseafloor sedimentary metagenomes.</title>
        <authorList>
            <person name="Kawai M."/>
            <person name="Futagami T."/>
            <person name="Toyoda A."/>
            <person name="Takaki Y."/>
            <person name="Nishi S."/>
            <person name="Hori S."/>
            <person name="Arai W."/>
            <person name="Tsubouchi T."/>
            <person name="Morono Y."/>
            <person name="Uchiyama I."/>
            <person name="Ito T."/>
            <person name="Fujiyama A."/>
            <person name="Inagaki F."/>
            <person name="Takami H."/>
        </authorList>
    </citation>
    <scope>NUCLEOTIDE SEQUENCE</scope>
    <source>
        <strain evidence="2">Expedition CK06-06</strain>
    </source>
</reference>